<accession>A0A0V0S0E1</accession>
<evidence type="ECO:0000313" key="2">
    <source>
        <dbReference type="EMBL" id="KRX20153.1"/>
    </source>
</evidence>
<protein>
    <recommendedName>
        <fullName evidence="1">Integrase zinc-binding domain-containing protein</fullName>
    </recommendedName>
</protein>
<dbReference type="Pfam" id="PF17921">
    <property type="entry name" value="Integrase_H2C2"/>
    <property type="match status" value="1"/>
</dbReference>
<keyword evidence="3" id="KW-1185">Reference proteome</keyword>
<dbReference type="STRING" id="6336.A0A0V0S0E1"/>
<gene>
    <name evidence="2" type="ORF">T07_9119</name>
</gene>
<dbReference type="GO" id="GO:0003676">
    <property type="term" value="F:nucleic acid binding"/>
    <property type="evidence" value="ECO:0007669"/>
    <property type="project" value="InterPro"/>
</dbReference>
<dbReference type="PANTHER" id="PTHR47331">
    <property type="entry name" value="PHD-TYPE DOMAIN-CONTAINING PROTEIN"/>
    <property type="match status" value="1"/>
</dbReference>
<evidence type="ECO:0000313" key="3">
    <source>
        <dbReference type="Proteomes" id="UP000054630"/>
    </source>
</evidence>
<feature type="domain" description="Integrase zinc-binding" evidence="1">
    <location>
        <begin position="298"/>
        <end position="346"/>
    </location>
</feature>
<dbReference type="Gene3D" id="3.30.420.10">
    <property type="entry name" value="Ribonuclease H-like superfamily/Ribonuclease H"/>
    <property type="match status" value="1"/>
</dbReference>
<dbReference type="InterPro" id="IPR008042">
    <property type="entry name" value="Retrotrans_Pao"/>
</dbReference>
<name>A0A0V0S0E1_9BILA</name>
<dbReference type="InterPro" id="IPR041588">
    <property type="entry name" value="Integrase_H2C2"/>
</dbReference>
<dbReference type="AlphaFoldDB" id="A0A0V0S0E1"/>
<sequence>MSHPISFRHKLHAFGDASETAYGAVVYLVVTKEYHSTISNLVMAKSRVAPLKKMTLSRLELMAAKLITFVRDAMKINIERLTCWTDSKITLCWIKGSSRRWKPFIQNRVEEIQQLVEPSQWRHCPTNANPADILSRGSTLAERFRSRICEARRYDADICCLAEEIGSIKVLMKQAENVTLNPERYEQFDHLLRVTTYCVRFGKNCHLPKPRRMVGYLTPLEMQNAKNHWIRKAQQERFANEIYQLSKEKPTAVSSRLQQFDPFIDKHGLLRIGGRLQNADLPESIKNPIILPDKHPTTTAIIRRGHLRQLHGGCEISLATLRQRYWILREKREVKGVIHSCPCCKRIESMPFVAKMAPLPVDRIQ</sequence>
<proteinExistence type="predicted"/>
<organism evidence="2 3">
    <name type="scientific">Trichinella nelsoni</name>
    <dbReference type="NCBI Taxonomy" id="6336"/>
    <lineage>
        <taxon>Eukaryota</taxon>
        <taxon>Metazoa</taxon>
        <taxon>Ecdysozoa</taxon>
        <taxon>Nematoda</taxon>
        <taxon>Enoplea</taxon>
        <taxon>Dorylaimia</taxon>
        <taxon>Trichinellida</taxon>
        <taxon>Trichinellidae</taxon>
        <taxon>Trichinella</taxon>
    </lineage>
</organism>
<dbReference type="PANTHER" id="PTHR47331:SF6">
    <property type="entry name" value="DOUBLECORTIN DOMAIN-CONTAINING PROTEIN"/>
    <property type="match status" value="1"/>
</dbReference>
<dbReference type="InterPro" id="IPR036397">
    <property type="entry name" value="RNaseH_sf"/>
</dbReference>
<evidence type="ECO:0000259" key="1">
    <source>
        <dbReference type="Pfam" id="PF17921"/>
    </source>
</evidence>
<reference evidence="2 3" key="1">
    <citation type="submission" date="2015-01" db="EMBL/GenBank/DDBJ databases">
        <title>Evolution of Trichinella species and genotypes.</title>
        <authorList>
            <person name="Korhonen P.K."/>
            <person name="Edoardo P."/>
            <person name="Giuseppe L.R."/>
            <person name="Gasser R.B."/>
        </authorList>
    </citation>
    <scope>NUCLEOTIDE SEQUENCE [LARGE SCALE GENOMIC DNA]</scope>
    <source>
        <strain evidence="2">ISS37</strain>
    </source>
</reference>
<dbReference type="Pfam" id="PF05380">
    <property type="entry name" value="Peptidase_A17"/>
    <property type="match status" value="1"/>
</dbReference>
<dbReference type="EMBL" id="JYDL01000052">
    <property type="protein sequence ID" value="KRX20153.1"/>
    <property type="molecule type" value="Genomic_DNA"/>
</dbReference>
<dbReference type="Proteomes" id="UP000054630">
    <property type="component" value="Unassembled WGS sequence"/>
</dbReference>
<comment type="caution">
    <text evidence="2">The sequence shown here is derived from an EMBL/GenBank/DDBJ whole genome shotgun (WGS) entry which is preliminary data.</text>
</comment>
<dbReference type="OrthoDB" id="5872779at2759"/>